<evidence type="ECO:0000256" key="2">
    <source>
        <dbReference type="SAM" id="SignalP"/>
    </source>
</evidence>
<feature type="compositionally biased region" description="Basic and acidic residues" evidence="1">
    <location>
        <begin position="125"/>
        <end position="139"/>
    </location>
</feature>
<proteinExistence type="evidence at transcript level"/>
<protein>
    <submittedName>
        <fullName evidence="3">OvnpX</fullName>
    </submittedName>
</protein>
<organism evidence="3">
    <name type="scientific">Ophionotus victoriae</name>
    <dbReference type="NCBI Taxonomy" id="667017"/>
    <lineage>
        <taxon>Eukaryota</taxon>
        <taxon>Metazoa</taxon>
        <taxon>Echinodermata</taxon>
        <taxon>Eleutherozoa</taxon>
        <taxon>Asterozoa</taxon>
        <taxon>Ophiuroidea</taxon>
        <taxon>Myophiuroidea</taxon>
        <taxon>Metophiurida</taxon>
        <taxon>Ophintegrida</taxon>
        <taxon>Amphilepidida</taxon>
        <taxon>Ophiurina</taxon>
        <taxon>Chilophiurina</taxon>
        <taxon>Ophiuridae</taxon>
        <taxon>Ophiurinae</taxon>
        <taxon>Ophionotus</taxon>
    </lineage>
</organism>
<feature type="signal peptide" evidence="2">
    <location>
        <begin position="1"/>
        <end position="24"/>
    </location>
</feature>
<sequence length="170" mass="18630">MLGVKTTLAYAAIVLALVVSTGTSEDIEPETDEFELADDADDVIDFKDLEPDYQELLINLQRARAASAQDLDNKRMSSGWKRAQGAAGWKRAQGAAGWKRTQGASGWKRAQGAAGWKRAQSASGWKRDSPVSMETRGDGNWRNSNVKSASAGWKRTSRSANKQQRIEDVN</sequence>
<feature type="chain" id="PRO_5012826904" evidence="2">
    <location>
        <begin position="25"/>
        <end position="170"/>
    </location>
</feature>
<name>A0A220W0E8_9ECHI</name>
<accession>A0A220W0E8</accession>
<dbReference type="AlphaFoldDB" id="A0A220W0E8"/>
<keyword evidence="2" id="KW-0732">Signal</keyword>
<evidence type="ECO:0000256" key="1">
    <source>
        <dbReference type="SAM" id="MobiDB-lite"/>
    </source>
</evidence>
<reference evidence="3" key="1">
    <citation type="journal article" date="2017" name="J. ISSAAS">
        <title>Ophiuroid Phylotranscriptomics Enables Discovery Of Novel Echinoderm Representatives Of Bilaterian Neuropeptide Families And Reconstruction Of Neuropeptide Precursor Evolution Over ~270 Million Years.</title>
        <authorList>
            <person name="Zandawala M."/>
            <person name="Yanez L.A."/>
            <person name="Moghul I."/>
            <person name="Delroisse J."/>
            <person name="Abylkassimova N."/>
            <person name="Hugall A."/>
            <person name="O'Hara T."/>
            <person name="Elphick M.R."/>
        </authorList>
    </citation>
    <scope>NUCLEOTIDE SEQUENCE</scope>
</reference>
<feature type="region of interest" description="Disordered" evidence="1">
    <location>
        <begin position="72"/>
        <end position="170"/>
    </location>
</feature>
<evidence type="ECO:0000313" key="3">
    <source>
        <dbReference type="EMBL" id="ASK86269.1"/>
    </source>
</evidence>
<dbReference type="EMBL" id="MF155259">
    <property type="protein sequence ID" value="ASK86269.1"/>
    <property type="molecule type" value="mRNA"/>
</dbReference>